<protein>
    <submittedName>
        <fullName evidence="3">Uncharacterized protein</fullName>
    </submittedName>
</protein>
<evidence type="ECO:0000256" key="1">
    <source>
        <dbReference type="SAM" id="MobiDB-lite"/>
    </source>
</evidence>
<feature type="compositionally biased region" description="Acidic residues" evidence="1">
    <location>
        <begin position="187"/>
        <end position="205"/>
    </location>
</feature>
<keyword evidence="2" id="KW-1133">Transmembrane helix</keyword>
<keyword evidence="2" id="KW-0472">Membrane</keyword>
<organism evidence="3 4">
    <name type="scientific">Coniophora puteana (strain RWD-64-598)</name>
    <name type="common">Brown rot fungus</name>
    <dbReference type="NCBI Taxonomy" id="741705"/>
    <lineage>
        <taxon>Eukaryota</taxon>
        <taxon>Fungi</taxon>
        <taxon>Dikarya</taxon>
        <taxon>Basidiomycota</taxon>
        <taxon>Agaricomycotina</taxon>
        <taxon>Agaricomycetes</taxon>
        <taxon>Agaricomycetidae</taxon>
        <taxon>Boletales</taxon>
        <taxon>Coniophorineae</taxon>
        <taxon>Coniophoraceae</taxon>
        <taxon>Coniophora</taxon>
    </lineage>
</organism>
<dbReference type="EMBL" id="JH711583">
    <property type="protein sequence ID" value="EIW77889.1"/>
    <property type="molecule type" value="Genomic_DNA"/>
</dbReference>
<feature type="compositionally biased region" description="Basic and acidic residues" evidence="1">
    <location>
        <begin position="1"/>
        <end position="16"/>
    </location>
</feature>
<keyword evidence="4" id="KW-1185">Reference proteome</keyword>
<feature type="transmembrane region" description="Helical" evidence="2">
    <location>
        <begin position="486"/>
        <end position="510"/>
    </location>
</feature>
<feature type="transmembrane region" description="Helical" evidence="2">
    <location>
        <begin position="453"/>
        <end position="474"/>
    </location>
</feature>
<dbReference type="RefSeq" id="XP_007772194.1">
    <property type="nucleotide sequence ID" value="XM_007774004.1"/>
</dbReference>
<comment type="caution">
    <text evidence="3">The sequence shown here is derived from an EMBL/GenBank/DDBJ whole genome shotgun (WGS) entry which is preliminary data.</text>
</comment>
<evidence type="ECO:0000313" key="4">
    <source>
        <dbReference type="Proteomes" id="UP000053558"/>
    </source>
</evidence>
<name>A0A5M3MF42_CONPW</name>
<reference evidence="4" key="1">
    <citation type="journal article" date="2012" name="Science">
        <title>The Paleozoic origin of enzymatic lignin decomposition reconstructed from 31 fungal genomes.</title>
        <authorList>
            <person name="Floudas D."/>
            <person name="Binder M."/>
            <person name="Riley R."/>
            <person name="Barry K."/>
            <person name="Blanchette R.A."/>
            <person name="Henrissat B."/>
            <person name="Martinez A.T."/>
            <person name="Otillar R."/>
            <person name="Spatafora J.W."/>
            <person name="Yadav J.S."/>
            <person name="Aerts A."/>
            <person name="Benoit I."/>
            <person name="Boyd A."/>
            <person name="Carlson A."/>
            <person name="Copeland A."/>
            <person name="Coutinho P.M."/>
            <person name="de Vries R.P."/>
            <person name="Ferreira P."/>
            <person name="Findley K."/>
            <person name="Foster B."/>
            <person name="Gaskell J."/>
            <person name="Glotzer D."/>
            <person name="Gorecki P."/>
            <person name="Heitman J."/>
            <person name="Hesse C."/>
            <person name="Hori C."/>
            <person name="Igarashi K."/>
            <person name="Jurgens J.A."/>
            <person name="Kallen N."/>
            <person name="Kersten P."/>
            <person name="Kohler A."/>
            <person name="Kuees U."/>
            <person name="Kumar T.K.A."/>
            <person name="Kuo A."/>
            <person name="LaButti K."/>
            <person name="Larrondo L.F."/>
            <person name="Lindquist E."/>
            <person name="Ling A."/>
            <person name="Lombard V."/>
            <person name="Lucas S."/>
            <person name="Lundell T."/>
            <person name="Martin R."/>
            <person name="McLaughlin D.J."/>
            <person name="Morgenstern I."/>
            <person name="Morin E."/>
            <person name="Murat C."/>
            <person name="Nagy L.G."/>
            <person name="Nolan M."/>
            <person name="Ohm R.A."/>
            <person name="Patyshakuliyeva A."/>
            <person name="Rokas A."/>
            <person name="Ruiz-Duenas F.J."/>
            <person name="Sabat G."/>
            <person name="Salamov A."/>
            <person name="Samejima M."/>
            <person name="Schmutz J."/>
            <person name="Slot J.C."/>
            <person name="St John F."/>
            <person name="Stenlid J."/>
            <person name="Sun H."/>
            <person name="Sun S."/>
            <person name="Syed K."/>
            <person name="Tsang A."/>
            <person name="Wiebenga A."/>
            <person name="Young D."/>
            <person name="Pisabarro A."/>
            <person name="Eastwood D.C."/>
            <person name="Martin F."/>
            <person name="Cullen D."/>
            <person name="Grigoriev I.V."/>
            <person name="Hibbett D.S."/>
        </authorList>
    </citation>
    <scope>NUCLEOTIDE SEQUENCE [LARGE SCALE GENOMIC DNA]</scope>
    <source>
        <strain evidence="4">RWD-64-598 SS2</strain>
    </source>
</reference>
<gene>
    <name evidence="3" type="ORF">CONPUDRAFT_157068</name>
</gene>
<dbReference type="GeneID" id="19203696"/>
<keyword evidence="2" id="KW-0812">Transmembrane</keyword>
<dbReference type="AlphaFoldDB" id="A0A5M3MF42"/>
<feature type="region of interest" description="Disordered" evidence="1">
    <location>
        <begin position="187"/>
        <end position="207"/>
    </location>
</feature>
<feature type="region of interest" description="Disordered" evidence="1">
    <location>
        <begin position="1"/>
        <end position="32"/>
    </location>
</feature>
<accession>A0A5M3MF42</accession>
<proteinExistence type="predicted"/>
<dbReference type="KEGG" id="cput:CONPUDRAFT_157068"/>
<sequence length="526" mass="60286">MEPRPPSESNEERRNPEVPMSDRLTDGSKTIDIPSAFRTGGLPLKFELREVMKQETSNEDIMFEIKYVPITSKEVKRYARRVKVIDTSSARTSATKFIPIKKYTQSYKDAGTKHERYMRDGWFKCIHPEGARALTDADLLKPDNLKVATASVKGLRKKVKDEGKTLPEDTEIVLELGKPESGWILTEEEVRDDSEEDEGEDDDPDIYSLQQYDDVDSEMEHEEPAKIPKLDRRGSSKRRMAYAIKDAISVQCGYYFVSHTNRSIFWIEDFKAPIVGRVKGVKKISHIGRRIESFYWRHCGLFPNYRPVTEAVFDEFTELVYYGITDGVTSPESLVPFDADELIPVSGMFQHKDRIVGETREHTVWIIARFMHDFAHARFRDFYGQQGARLNAKQSVYYDQTQRTLFLKIFAPITFNAPMTYMNAFKRVSVDHLINRVPLKKFIDKLNDELKGYTLYSTVVLNANIVFLALIYVSPPATDSNMHPQTVAQILSYVSTVASMGSVVLGLILFRQHPPKSIDDAALLFQ</sequence>
<evidence type="ECO:0000313" key="3">
    <source>
        <dbReference type="EMBL" id="EIW77889.1"/>
    </source>
</evidence>
<dbReference type="Proteomes" id="UP000053558">
    <property type="component" value="Unassembled WGS sequence"/>
</dbReference>
<dbReference type="OrthoDB" id="2657661at2759"/>
<evidence type="ECO:0000256" key="2">
    <source>
        <dbReference type="SAM" id="Phobius"/>
    </source>
</evidence>